<dbReference type="InterPro" id="IPR008758">
    <property type="entry name" value="Peptidase_S28"/>
</dbReference>
<dbReference type="GO" id="GO:0006508">
    <property type="term" value="P:proteolysis"/>
    <property type="evidence" value="ECO:0007669"/>
    <property type="project" value="UniProtKB-KW"/>
</dbReference>
<keyword evidence="9" id="KW-1015">Disulfide bond</keyword>
<comment type="subcellular location">
    <subcellularLocation>
        <location evidence="1">Lysosome</location>
    </subcellularLocation>
</comment>
<evidence type="ECO:0000256" key="12">
    <source>
        <dbReference type="ARBA" id="ARBA00052013"/>
    </source>
</evidence>
<feature type="signal peptide" evidence="18">
    <location>
        <begin position="1"/>
        <end position="20"/>
    </location>
</feature>
<evidence type="ECO:0000256" key="4">
    <source>
        <dbReference type="ARBA" id="ARBA00022645"/>
    </source>
</evidence>
<comment type="function">
    <text evidence="13">Cleaves C-terminal amino acids linked to proline in peptides such as angiotensin II, III and des-Arg9-bradykinin. This cleavage occurs at acidic pH, but enzymatic activity is retained with some substrates at neutral pH.</text>
</comment>
<dbReference type="InterPro" id="IPR029058">
    <property type="entry name" value="AB_hydrolase_fold"/>
</dbReference>
<dbReference type="AlphaFoldDB" id="A0A1Y1K403"/>
<feature type="chain" id="PRO_5011907252" description="Lysosomal Pro-X carboxypeptidase" evidence="18">
    <location>
        <begin position="21"/>
        <end position="476"/>
    </location>
</feature>
<evidence type="ECO:0000256" key="7">
    <source>
        <dbReference type="ARBA" id="ARBA00022801"/>
    </source>
</evidence>
<dbReference type="EMBL" id="GEZM01093699">
    <property type="protein sequence ID" value="JAV56181.1"/>
    <property type="molecule type" value="Transcribed_RNA"/>
</dbReference>
<dbReference type="InterPro" id="IPR042269">
    <property type="entry name" value="Ser_carbopepase_S28_SKS"/>
</dbReference>
<name>A0A1Y1K403_PHOPY</name>
<dbReference type="GO" id="GO:0004185">
    <property type="term" value="F:serine-type carboxypeptidase activity"/>
    <property type="evidence" value="ECO:0007669"/>
    <property type="project" value="UniProtKB-EC"/>
</dbReference>
<dbReference type="PANTHER" id="PTHR11010">
    <property type="entry name" value="PROTEASE S28 PRO-X CARBOXYPEPTIDASE-RELATED"/>
    <property type="match status" value="1"/>
</dbReference>
<evidence type="ECO:0000313" key="19">
    <source>
        <dbReference type="EMBL" id="JAV56182.1"/>
    </source>
</evidence>
<dbReference type="EMBL" id="GEZM01093698">
    <property type="protein sequence ID" value="JAV56182.1"/>
    <property type="molecule type" value="Transcribed_RNA"/>
</dbReference>
<evidence type="ECO:0000256" key="13">
    <source>
        <dbReference type="ARBA" id="ARBA00059701"/>
    </source>
</evidence>
<dbReference type="EC" id="3.4.16.2" evidence="14"/>
<evidence type="ECO:0000256" key="3">
    <source>
        <dbReference type="ARBA" id="ARBA00011738"/>
    </source>
</evidence>
<dbReference type="PANTHER" id="PTHR11010:SF38">
    <property type="entry name" value="LYSOSOMAL PRO-X CARBOXYPEPTIDASE"/>
    <property type="match status" value="1"/>
</dbReference>
<dbReference type="FunFam" id="1.20.120.980:FF:000002">
    <property type="entry name" value="lysosomal Pro-X carboxypeptidase"/>
    <property type="match status" value="1"/>
</dbReference>
<evidence type="ECO:0000256" key="6">
    <source>
        <dbReference type="ARBA" id="ARBA00022729"/>
    </source>
</evidence>
<dbReference type="Gene3D" id="1.20.120.980">
    <property type="entry name" value="Serine carboxypeptidase S28, SKS domain"/>
    <property type="match status" value="1"/>
</dbReference>
<comment type="catalytic activity">
    <reaction evidence="12">
        <text>Cleavage of a -Pro-|-Xaa bond to release a C-terminal amino acid.</text>
        <dbReference type="EC" id="3.4.16.2"/>
    </reaction>
</comment>
<evidence type="ECO:0000256" key="16">
    <source>
        <dbReference type="ARBA" id="ARBA00076475"/>
    </source>
</evidence>
<evidence type="ECO:0000256" key="17">
    <source>
        <dbReference type="ARBA" id="ARBA00076608"/>
    </source>
</evidence>
<dbReference type="GO" id="GO:0008239">
    <property type="term" value="F:dipeptidyl-peptidase activity"/>
    <property type="evidence" value="ECO:0007669"/>
    <property type="project" value="TreeGrafter"/>
</dbReference>
<comment type="similarity">
    <text evidence="2">Belongs to the peptidase S28 family.</text>
</comment>
<keyword evidence="8" id="KW-0865">Zymogen</keyword>
<evidence type="ECO:0000256" key="1">
    <source>
        <dbReference type="ARBA" id="ARBA00004371"/>
    </source>
</evidence>
<evidence type="ECO:0000256" key="18">
    <source>
        <dbReference type="SAM" id="SignalP"/>
    </source>
</evidence>
<keyword evidence="10" id="KW-0325">Glycoprotein</keyword>
<keyword evidence="11" id="KW-0458">Lysosome</keyword>
<evidence type="ECO:0000256" key="9">
    <source>
        <dbReference type="ARBA" id="ARBA00023157"/>
    </source>
</evidence>
<dbReference type="Gene3D" id="3.40.50.1820">
    <property type="entry name" value="alpha/beta hydrolase"/>
    <property type="match status" value="1"/>
</dbReference>
<evidence type="ECO:0000256" key="8">
    <source>
        <dbReference type="ARBA" id="ARBA00023145"/>
    </source>
</evidence>
<evidence type="ECO:0000256" key="5">
    <source>
        <dbReference type="ARBA" id="ARBA00022670"/>
    </source>
</evidence>
<evidence type="ECO:0000256" key="15">
    <source>
        <dbReference type="ARBA" id="ARBA00073691"/>
    </source>
</evidence>
<proteinExistence type="inferred from homology"/>
<dbReference type="SUPFAM" id="SSF53474">
    <property type="entry name" value="alpha/beta-Hydrolases"/>
    <property type="match status" value="1"/>
</dbReference>
<evidence type="ECO:0000256" key="14">
    <source>
        <dbReference type="ARBA" id="ARBA00066456"/>
    </source>
</evidence>
<keyword evidence="6 18" id="KW-0732">Signal</keyword>
<protein>
    <recommendedName>
        <fullName evidence="15">Lysosomal Pro-X carboxypeptidase</fullName>
        <ecNumber evidence="14">3.4.16.2</ecNumber>
    </recommendedName>
    <alternativeName>
        <fullName evidence="17">Proline carboxypeptidase</fullName>
    </alternativeName>
    <alternativeName>
        <fullName evidence="16">Prolylcarboxypeptidase</fullName>
    </alternativeName>
</protein>
<keyword evidence="7" id="KW-0378">Hydrolase</keyword>
<dbReference type="GO" id="GO:0005764">
    <property type="term" value="C:lysosome"/>
    <property type="evidence" value="ECO:0007669"/>
    <property type="project" value="UniProtKB-SubCell"/>
</dbReference>
<reference evidence="19" key="1">
    <citation type="journal article" date="2016" name="Sci. Rep.">
        <title>Molecular characterization of firefly nuptial gifts: a multi-omics approach sheds light on postcopulatory sexual selection.</title>
        <authorList>
            <person name="Al-Wathiqui N."/>
            <person name="Fallon T.R."/>
            <person name="South A."/>
            <person name="Weng J.K."/>
            <person name="Lewis S.M."/>
        </authorList>
    </citation>
    <scope>NUCLEOTIDE SEQUENCE</scope>
</reference>
<organism evidence="19">
    <name type="scientific">Photinus pyralis</name>
    <name type="common">Common eastern firefly</name>
    <name type="synonym">Lampyris pyralis</name>
    <dbReference type="NCBI Taxonomy" id="7054"/>
    <lineage>
        <taxon>Eukaryota</taxon>
        <taxon>Metazoa</taxon>
        <taxon>Ecdysozoa</taxon>
        <taxon>Arthropoda</taxon>
        <taxon>Hexapoda</taxon>
        <taxon>Insecta</taxon>
        <taxon>Pterygota</taxon>
        <taxon>Neoptera</taxon>
        <taxon>Endopterygota</taxon>
        <taxon>Coleoptera</taxon>
        <taxon>Polyphaga</taxon>
        <taxon>Elateriformia</taxon>
        <taxon>Elateroidea</taxon>
        <taxon>Lampyridae</taxon>
        <taxon>Lampyrinae</taxon>
        <taxon>Photinus</taxon>
    </lineage>
</organism>
<comment type="subunit">
    <text evidence="3">Homodimer.</text>
</comment>
<evidence type="ECO:0000256" key="10">
    <source>
        <dbReference type="ARBA" id="ARBA00023180"/>
    </source>
</evidence>
<evidence type="ECO:0000256" key="2">
    <source>
        <dbReference type="ARBA" id="ARBA00011079"/>
    </source>
</evidence>
<sequence>MKCSVLFIEILIFGINFSSGEYVYNVNYVDVPVDHFSFTNNATFKLRYLINSSYWNNDGPIFFYTGNEGDINTFAQNSGFIWEIAPSFKALIVFCEHRYYGTSLPFGDKSFSDPIYVGYLHSAQALADFVYVIDHIQTLNGNGEDDSKNPVIAFGGSYGGMLSSWLRMKYPSSVLGAVASSAPILQFETPCDVFSSIVTSVFRTSSETNDCADVIKKSWSALRNVTGSAEGRQWLTKTWKLCDTLKDNDVEVLFNWLQDVYGNLAIVNYPYPTSFLSTLPANPVKAFCSKLPVTTHKPKPLIEELGRALNIYTNYTKQTKCVNITKSSWGGIDDFAWNFQACTEMIMPMCSTKRDMFEEQAWNYTKFSQDCYEVWKVHIARPNLAIREYGGKHLAAASNIIFTNGLMDPWSGGGVLQNVSRSVYAIVMPDTAHHLDLRGYNIADPPSVLNARYHIQVVIRKWIRTYYREYLNMYYH</sequence>
<keyword evidence="5" id="KW-0645">Protease</keyword>
<keyword evidence="4" id="KW-0121">Carboxypeptidase</keyword>
<accession>A0A1Y1K403</accession>
<evidence type="ECO:0000256" key="11">
    <source>
        <dbReference type="ARBA" id="ARBA00023228"/>
    </source>
</evidence>
<dbReference type="Pfam" id="PF05577">
    <property type="entry name" value="Peptidase_S28"/>
    <property type="match status" value="1"/>
</dbReference>